<evidence type="ECO:0000256" key="1">
    <source>
        <dbReference type="SAM" id="MobiDB-lite"/>
    </source>
</evidence>
<dbReference type="AlphaFoldDB" id="A0A9P4VTN7"/>
<comment type="caution">
    <text evidence="4">The sequence shown here is derived from an EMBL/GenBank/DDBJ whole genome shotgun (WGS) entry which is preliminary data.</text>
</comment>
<dbReference type="Gene3D" id="3.40.33.10">
    <property type="entry name" value="CAP"/>
    <property type="match status" value="1"/>
</dbReference>
<evidence type="ECO:0000256" key="2">
    <source>
        <dbReference type="SAM" id="SignalP"/>
    </source>
</evidence>
<dbReference type="Proteomes" id="UP000799429">
    <property type="component" value="Unassembled WGS sequence"/>
</dbReference>
<dbReference type="SUPFAM" id="SSF55797">
    <property type="entry name" value="PR-1-like"/>
    <property type="match status" value="1"/>
</dbReference>
<reference evidence="4" key="1">
    <citation type="journal article" date="2020" name="Stud. Mycol.">
        <title>101 Dothideomycetes genomes: a test case for predicting lifestyles and emergence of pathogens.</title>
        <authorList>
            <person name="Haridas S."/>
            <person name="Albert R."/>
            <person name="Binder M."/>
            <person name="Bloem J."/>
            <person name="Labutti K."/>
            <person name="Salamov A."/>
            <person name="Andreopoulos B."/>
            <person name="Baker S."/>
            <person name="Barry K."/>
            <person name="Bills G."/>
            <person name="Bluhm B."/>
            <person name="Cannon C."/>
            <person name="Castanera R."/>
            <person name="Culley D."/>
            <person name="Daum C."/>
            <person name="Ezra D."/>
            <person name="Gonzalez J."/>
            <person name="Henrissat B."/>
            <person name="Kuo A."/>
            <person name="Liang C."/>
            <person name="Lipzen A."/>
            <person name="Lutzoni F."/>
            <person name="Magnuson J."/>
            <person name="Mondo S."/>
            <person name="Nolan M."/>
            <person name="Ohm R."/>
            <person name="Pangilinan J."/>
            <person name="Park H.-J."/>
            <person name="Ramirez L."/>
            <person name="Alfaro M."/>
            <person name="Sun H."/>
            <person name="Tritt A."/>
            <person name="Yoshinaga Y."/>
            <person name="Zwiers L.-H."/>
            <person name="Turgeon B."/>
            <person name="Goodwin S."/>
            <person name="Spatafora J."/>
            <person name="Crous P."/>
            <person name="Grigoriev I."/>
        </authorList>
    </citation>
    <scope>NUCLEOTIDE SEQUENCE</scope>
    <source>
        <strain evidence="4">CBS 101060</strain>
    </source>
</reference>
<dbReference type="EMBL" id="MU006094">
    <property type="protein sequence ID" value="KAF2839744.1"/>
    <property type="molecule type" value="Genomic_DNA"/>
</dbReference>
<protein>
    <recommendedName>
        <fullName evidence="3">SCP domain-containing protein</fullName>
    </recommendedName>
</protein>
<feature type="chain" id="PRO_5040165819" description="SCP domain-containing protein" evidence="2">
    <location>
        <begin position="21"/>
        <end position="274"/>
    </location>
</feature>
<keyword evidence="2" id="KW-0732">Signal</keyword>
<dbReference type="InterPro" id="IPR014044">
    <property type="entry name" value="CAP_dom"/>
</dbReference>
<dbReference type="Pfam" id="PF00188">
    <property type="entry name" value="CAP"/>
    <property type="match status" value="1"/>
</dbReference>
<proteinExistence type="predicted"/>
<dbReference type="InterPro" id="IPR035940">
    <property type="entry name" value="CAP_sf"/>
</dbReference>
<feature type="domain" description="SCP" evidence="3">
    <location>
        <begin position="119"/>
        <end position="256"/>
    </location>
</feature>
<feature type="signal peptide" evidence="2">
    <location>
        <begin position="1"/>
        <end position="20"/>
    </location>
</feature>
<evidence type="ECO:0000313" key="4">
    <source>
        <dbReference type="EMBL" id="KAF2839744.1"/>
    </source>
</evidence>
<dbReference type="OrthoDB" id="5350391at2759"/>
<evidence type="ECO:0000313" key="5">
    <source>
        <dbReference type="Proteomes" id="UP000799429"/>
    </source>
</evidence>
<gene>
    <name evidence="4" type="ORF">M501DRAFT_1015837</name>
</gene>
<name>A0A9P4VTN7_9PEZI</name>
<feature type="region of interest" description="Disordered" evidence="1">
    <location>
        <begin position="60"/>
        <end position="113"/>
    </location>
</feature>
<keyword evidence="5" id="KW-1185">Reference proteome</keyword>
<sequence>MPSLSTLGGISLALLGLVSAHKPKLAHRHPRGGPVVEVVEYETVVHVVTVTVPHGYVAPAAPTPTPEPEPVIVYHPKPSSAKPSPQPVYTPEPEPEPETYSPPASSGNQGPQVDGVNILEVANYWRAKAGKAPFKWDDELASISQETTDINQGGVQMKHHPGARHNTAEVICPGPNFSNQELKAIGGNAFEAVYTGWLCEVPTSALTNDGGINWCSEVVSDILSLNVAGQTGHADILNSDSYSKIGCAYSDNPGAQGKKERGFPWSGQWACNLI</sequence>
<organism evidence="4 5">
    <name type="scientific">Patellaria atrata CBS 101060</name>
    <dbReference type="NCBI Taxonomy" id="1346257"/>
    <lineage>
        <taxon>Eukaryota</taxon>
        <taxon>Fungi</taxon>
        <taxon>Dikarya</taxon>
        <taxon>Ascomycota</taxon>
        <taxon>Pezizomycotina</taxon>
        <taxon>Dothideomycetes</taxon>
        <taxon>Dothideomycetes incertae sedis</taxon>
        <taxon>Patellariales</taxon>
        <taxon>Patellariaceae</taxon>
        <taxon>Patellaria</taxon>
    </lineage>
</organism>
<accession>A0A9P4VTN7</accession>
<evidence type="ECO:0000259" key="3">
    <source>
        <dbReference type="Pfam" id="PF00188"/>
    </source>
</evidence>